<evidence type="ECO:0000313" key="2">
    <source>
        <dbReference type="Proteomes" id="UP000444721"/>
    </source>
</evidence>
<protein>
    <recommendedName>
        <fullName evidence="3">START domain-containing protein</fullName>
    </recommendedName>
</protein>
<dbReference type="InterPro" id="IPR023393">
    <property type="entry name" value="START-like_dom_sf"/>
</dbReference>
<dbReference type="PANTHER" id="PTHR19308:SF14">
    <property type="entry name" value="START DOMAIN-CONTAINING PROTEIN"/>
    <property type="match status" value="1"/>
</dbReference>
<comment type="caution">
    <text evidence="1">The sequence shown here is derived from an EMBL/GenBank/DDBJ whole genome shotgun (WGS) entry which is preliminary data.</text>
</comment>
<dbReference type="Gene3D" id="3.30.530.20">
    <property type="match status" value="1"/>
</dbReference>
<dbReference type="SUPFAM" id="SSF55961">
    <property type="entry name" value="Bet v1-like"/>
    <property type="match status" value="1"/>
</dbReference>
<dbReference type="InterPro" id="IPR051213">
    <property type="entry name" value="START_lipid_transfer"/>
</dbReference>
<evidence type="ECO:0000313" key="1">
    <source>
        <dbReference type="EMBL" id="KAF0984224.1"/>
    </source>
</evidence>
<dbReference type="OMA" id="GDTICEN"/>
<dbReference type="VEuPathDB" id="AmoebaDB:NF0030990"/>
<dbReference type="PANTHER" id="PTHR19308">
    <property type="entry name" value="PHOSPHATIDYLCHOLINE TRANSFER PROTEIN"/>
    <property type="match status" value="1"/>
</dbReference>
<evidence type="ECO:0008006" key="3">
    <source>
        <dbReference type="Google" id="ProtNLM"/>
    </source>
</evidence>
<dbReference type="RefSeq" id="XP_044568937.1">
    <property type="nucleotide sequence ID" value="XM_044711143.1"/>
</dbReference>
<dbReference type="OrthoDB" id="74575at2759"/>
<dbReference type="AlphaFoldDB" id="A0A6A5CCE2"/>
<dbReference type="GeneID" id="68114619"/>
<dbReference type="VEuPathDB" id="AmoebaDB:FDP41_007401"/>
<reference evidence="1 2" key="1">
    <citation type="journal article" date="2019" name="Sci. Rep.">
        <title>Nanopore sequencing improves the draft genome of the human pathogenic amoeba Naegleria fowleri.</title>
        <authorList>
            <person name="Liechti N."/>
            <person name="Schurch N."/>
            <person name="Bruggmann R."/>
            <person name="Wittwer M."/>
        </authorList>
    </citation>
    <scope>NUCLEOTIDE SEQUENCE [LARGE SCALE GENOMIC DNA]</scope>
    <source>
        <strain evidence="1 2">ATCC 30894</strain>
    </source>
</reference>
<name>A0A6A5CCE2_NAEFO</name>
<keyword evidence="2" id="KW-1185">Reference proteome</keyword>
<proteinExistence type="predicted"/>
<dbReference type="VEuPathDB" id="AmoebaDB:NfTy_002850"/>
<accession>A0A6A5CCE2</accession>
<organism evidence="1 2">
    <name type="scientific">Naegleria fowleri</name>
    <name type="common">Brain eating amoeba</name>
    <dbReference type="NCBI Taxonomy" id="5763"/>
    <lineage>
        <taxon>Eukaryota</taxon>
        <taxon>Discoba</taxon>
        <taxon>Heterolobosea</taxon>
        <taxon>Tetramitia</taxon>
        <taxon>Eutetramitia</taxon>
        <taxon>Vahlkampfiidae</taxon>
        <taxon>Naegleria</taxon>
    </lineage>
</organism>
<gene>
    <name evidence="1" type="ORF">FDP41_007401</name>
</gene>
<dbReference type="EMBL" id="VFQX01000003">
    <property type="protein sequence ID" value="KAF0984224.1"/>
    <property type="molecule type" value="Genomic_DNA"/>
</dbReference>
<dbReference type="Proteomes" id="UP000444721">
    <property type="component" value="Unassembled WGS sequence"/>
</dbReference>
<sequence>MPLTPEQITLIKQKWNNAKERALRMTSLESLQDSTFEYHHTKKNVDVYACKEEGESAIVIRGDTICENVTPEEFIQPLCWTDEEGEWRILYYVVSAGAPFVSDRDFLYVLKFHKTDTFTYFVSTSIDGLYEPPSSFVLQKGAVRGTNEFVCQRYVPEEGNASNILVTYSSLTLPNGWIPQTVVNAAIFPVPLGLATTAEILNKKLRTPPNSPSLNKN</sequence>